<evidence type="ECO:0000256" key="5">
    <source>
        <dbReference type="ARBA" id="ARBA00022777"/>
    </source>
</evidence>
<dbReference type="InterPro" id="IPR000780">
    <property type="entry name" value="CheR_MeTrfase"/>
</dbReference>
<feature type="domain" description="CheB-type methylesterase" evidence="11">
    <location>
        <begin position="18"/>
        <end position="170"/>
    </location>
</feature>
<keyword evidence="5" id="KW-0418">Kinase</keyword>
<evidence type="ECO:0000256" key="8">
    <source>
        <dbReference type="PROSITE-ProRule" id="PRU00050"/>
    </source>
</evidence>
<dbReference type="SUPFAM" id="SSF53335">
    <property type="entry name" value="S-adenosyl-L-methionine-dependent methyltransferases"/>
    <property type="match status" value="1"/>
</dbReference>
<dbReference type="Pfam" id="PF00512">
    <property type="entry name" value="HisKA"/>
    <property type="match status" value="1"/>
</dbReference>
<dbReference type="PROSITE" id="PS50123">
    <property type="entry name" value="CHER"/>
    <property type="match status" value="1"/>
</dbReference>
<keyword evidence="6" id="KW-0067">ATP-binding</keyword>
<dbReference type="PRINTS" id="PR00996">
    <property type="entry name" value="CHERMTFRASE"/>
</dbReference>
<dbReference type="InterPro" id="IPR050903">
    <property type="entry name" value="Bact_Chemotaxis_MeTrfase"/>
</dbReference>
<dbReference type="SMART" id="SM00387">
    <property type="entry name" value="HATPase_c"/>
    <property type="match status" value="1"/>
</dbReference>
<dbReference type="Gene3D" id="1.10.287.130">
    <property type="match status" value="1"/>
</dbReference>
<feature type="active site" evidence="8">
    <location>
        <position position="148"/>
    </location>
</feature>
<dbReference type="Gene3D" id="3.40.50.150">
    <property type="entry name" value="Vaccinia Virus protein VP39"/>
    <property type="match status" value="1"/>
</dbReference>
<sequence>METTVNHESDSANDRIKEFSVVGIAASPGKLEGLVQFLQHVDLIRGLSYIIAHHDGAQSKDFPLAQLSKHTKKQIFYAEDNMEIRPDCIYLLPPQQDFKFRSWKIFLNTYPSVEAENQLLPADRFMLSLAESFGSNTICILLSREGVDGAVGIDAITRANGLVMVEEKNTVSSIRSAGKELEVWNDYFLAPGDMPQHILEYIGFYTNQTKDSIAEELRTLFAILKQASGVDFSIYKQASIMRRLQRRMGIQELDNLKAYNYFLYHHSDEVLALQKDLLIGVTQFFRDPGAYTALYEKVLPAIFEQQGVEKQIRVWVAGCSTGEEVYSLAILFSKYMEEIEETFEVKIFATDVDQDSIRFAGKGIYPEFISKNVPPEYLQAYFTSQGNEYKINKEIRQMVIFAQHNLLHDPPFTQLDLVSCRNLLIYLQPEIQQKVIAQFNFSLKPEAYLFLGPSETLGKLTKLFKSLDNKWNLYQHKSSISTPGEYGQENTENGKRLIHKNKVISRLRENERIHKLDTISARLIEEYVGACIIIDQNNDIIHINGNANQLLIIPKGKPTHNLLKMVPEYLAVIIETVLHKVRKELKEVVYRDIAIKDSFKGHSIHIRAKSFDVDTINDKLMILFFEEAGMQQEEAPVHVKMEIQAPINLQSETEIEQYIHELDKELVNAKRSLQAANAKLQISNEELETSNEELGMTNEELIVSNEELQSTNEELQSGNEELLAVNHEYQFKIQELTDLNLDMSNFFNSTNVATVFVDAKLIVRKITPAMTKEIHLGELVIGQSIAEISPHLKYDQLVADANKVLLAGVTIEKEIQSSLDGKWFRLKILPFLTFDSVNQGVVITFIDITELKNARMPDLHTSEVLTTVSLLAARIAQEIRNPLTTLKGFTKMLVPGSAKIQHIEIMSTELEQIEAITDELLILARPQNLHFEKTDLILILQDVILRYELEAAAKGVDIITKFANQIPLVRCVPNQIKLVFSNILKNGIEAMTESGNLFIKVKVDANESVIVSFSDTGIGIREEEMAKLGDIFYTTKEEGLGLGLLICYKIVENHHGSISIKSTSNKGTLVEVSLR</sequence>
<dbReference type="EMBL" id="JAHZIK010000054">
    <property type="protein sequence ID" value="MBW7453255.1"/>
    <property type="molecule type" value="Genomic_DNA"/>
</dbReference>
<dbReference type="InterPro" id="IPR003661">
    <property type="entry name" value="HisK_dim/P_dom"/>
</dbReference>
<dbReference type="SMART" id="SM00138">
    <property type="entry name" value="MeTrc"/>
    <property type="match status" value="1"/>
</dbReference>
<feature type="active site" evidence="8">
    <location>
        <position position="54"/>
    </location>
</feature>
<keyword evidence="8" id="KW-0145">Chemotaxis</keyword>
<keyword evidence="4" id="KW-0547">Nucleotide-binding</keyword>
<dbReference type="Pfam" id="PF01339">
    <property type="entry name" value="CheB_methylest"/>
    <property type="match status" value="1"/>
</dbReference>
<evidence type="ECO:0000256" key="7">
    <source>
        <dbReference type="ARBA" id="ARBA00023012"/>
    </source>
</evidence>
<feature type="coiled-coil region" evidence="9">
    <location>
        <begin position="659"/>
        <end position="725"/>
    </location>
</feature>
<keyword evidence="7" id="KW-0902">Two-component regulatory system</keyword>
<accession>A0ABS7BX89</accession>
<dbReference type="Proteomes" id="UP001519887">
    <property type="component" value="Unassembled WGS sequence"/>
</dbReference>
<dbReference type="InterPro" id="IPR022641">
    <property type="entry name" value="CheR_N"/>
</dbReference>
<evidence type="ECO:0000313" key="14">
    <source>
        <dbReference type="Proteomes" id="UP001519887"/>
    </source>
</evidence>
<evidence type="ECO:0000256" key="4">
    <source>
        <dbReference type="ARBA" id="ARBA00022741"/>
    </source>
</evidence>
<proteinExistence type="predicted"/>
<dbReference type="CDD" id="cd00082">
    <property type="entry name" value="HisKA"/>
    <property type="match status" value="1"/>
</dbReference>
<dbReference type="Pfam" id="PF03705">
    <property type="entry name" value="CheR_N"/>
    <property type="match status" value="1"/>
</dbReference>
<dbReference type="Pfam" id="PF13596">
    <property type="entry name" value="PAS_10"/>
    <property type="match status" value="1"/>
</dbReference>
<dbReference type="PANTHER" id="PTHR24422">
    <property type="entry name" value="CHEMOTAXIS PROTEIN METHYLTRANSFERASE"/>
    <property type="match status" value="1"/>
</dbReference>
<dbReference type="Gene3D" id="3.30.565.10">
    <property type="entry name" value="Histidine kinase-like ATPase, C-terminal domain"/>
    <property type="match status" value="1"/>
</dbReference>
<dbReference type="PROSITE" id="PS50122">
    <property type="entry name" value="CHEB"/>
    <property type="match status" value="1"/>
</dbReference>
<name>A0ABS7BX89_9BACL</name>
<dbReference type="InterPro" id="IPR005467">
    <property type="entry name" value="His_kinase_dom"/>
</dbReference>
<feature type="domain" description="CheR-type methyltransferase" evidence="12">
    <location>
        <begin position="215"/>
        <end position="465"/>
    </location>
</feature>
<evidence type="ECO:0000256" key="6">
    <source>
        <dbReference type="ARBA" id="ARBA00022840"/>
    </source>
</evidence>
<dbReference type="RefSeq" id="WP_210044821.1">
    <property type="nucleotide sequence ID" value="NZ_JBHLVU010000029.1"/>
</dbReference>
<keyword evidence="3" id="KW-0808">Transferase</keyword>
<dbReference type="InterPro" id="IPR000673">
    <property type="entry name" value="Sig_transdc_resp-reg_Me-estase"/>
</dbReference>
<gene>
    <name evidence="13" type="ORF">K0U00_04305</name>
</gene>
<evidence type="ECO:0000259" key="11">
    <source>
        <dbReference type="PROSITE" id="PS50122"/>
    </source>
</evidence>
<dbReference type="InterPro" id="IPR029063">
    <property type="entry name" value="SAM-dependent_MTases_sf"/>
</dbReference>
<comment type="caution">
    <text evidence="13">The sequence shown here is derived from an EMBL/GenBank/DDBJ whole genome shotgun (WGS) entry which is preliminary data.</text>
</comment>
<dbReference type="SMART" id="SM00388">
    <property type="entry name" value="HisKA"/>
    <property type="match status" value="1"/>
</dbReference>
<dbReference type="PROSITE" id="PS50109">
    <property type="entry name" value="HIS_KIN"/>
    <property type="match status" value="1"/>
</dbReference>
<evidence type="ECO:0000313" key="13">
    <source>
        <dbReference type="EMBL" id="MBW7453255.1"/>
    </source>
</evidence>
<protein>
    <recommendedName>
        <fullName evidence="2">histidine kinase</fullName>
        <ecNumber evidence="2">2.7.13.3</ecNumber>
    </recommendedName>
</protein>
<comment type="catalytic activity">
    <reaction evidence="1">
        <text>ATP + protein L-histidine = ADP + protein N-phospho-L-histidine.</text>
        <dbReference type="EC" id="2.7.13.3"/>
    </reaction>
</comment>
<dbReference type="InterPro" id="IPR003594">
    <property type="entry name" value="HATPase_dom"/>
</dbReference>
<reference evidence="13 14" key="1">
    <citation type="submission" date="2021-07" db="EMBL/GenBank/DDBJ databases">
        <title>Paenibacillus radiodurans sp. nov., isolated from the southeastern edge of Tengger Desert.</title>
        <authorList>
            <person name="Zhang G."/>
        </authorList>
    </citation>
    <scope>NUCLEOTIDE SEQUENCE [LARGE SCALE GENOMIC DNA]</scope>
    <source>
        <strain evidence="13 14">CCM 7311</strain>
    </source>
</reference>
<keyword evidence="9" id="KW-0175">Coiled coil</keyword>
<dbReference type="SUPFAM" id="SSF55874">
    <property type="entry name" value="ATPase domain of HSP90 chaperone/DNA topoisomerase II/histidine kinase"/>
    <property type="match status" value="1"/>
</dbReference>
<evidence type="ECO:0000256" key="2">
    <source>
        <dbReference type="ARBA" id="ARBA00012438"/>
    </source>
</evidence>
<dbReference type="InterPro" id="IPR035909">
    <property type="entry name" value="CheB_C"/>
</dbReference>
<dbReference type="Pfam" id="PF02518">
    <property type="entry name" value="HATPase_c"/>
    <property type="match status" value="1"/>
</dbReference>
<evidence type="ECO:0000259" key="10">
    <source>
        <dbReference type="PROSITE" id="PS50109"/>
    </source>
</evidence>
<dbReference type="InterPro" id="IPR022642">
    <property type="entry name" value="CheR_C"/>
</dbReference>
<keyword evidence="14" id="KW-1185">Reference proteome</keyword>
<dbReference type="SUPFAM" id="SSF52738">
    <property type="entry name" value="Methylesterase CheB, C-terminal domain"/>
    <property type="match status" value="1"/>
</dbReference>
<dbReference type="PANTHER" id="PTHR24422:SF10">
    <property type="entry name" value="CHEMOTAXIS PROTEIN METHYLTRANSFERASE 2"/>
    <property type="match status" value="1"/>
</dbReference>
<evidence type="ECO:0000259" key="12">
    <source>
        <dbReference type="PROSITE" id="PS50123"/>
    </source>
</evidence>
<evidence type="ECO:0000256" key="9">
    <source>
        <dbReference type="SAM" id="Coils"/>
    </source>
</evidence>
<feature type="active site" evidence="8">
    <location>
        <position position="27"/>
    </location>
</feature>
<keyword evidence="8" id="KW-0378">Hydrolase</keyword>
<dbReference type="Gene3D" id="3.30.450.20">
    <property type="entry name" value="PAS domain"/>
    <property type="match status" value="1"/>
</dbReference>
<dbReference type="Gene3D" id="3.40.50.180">
    <property type="entry name" value="Methylesterase CheB, C-terminal domain"/>
    <property type="match status" value="1"/>
</dbReference>
<dbReference type="EC" id="2.7.13.3" evidence="2"/>
<organism evidence="13 14">
    <name type="scientific">Paenibacillus sepulcri</name>
    <dbReference type="NCBI Taxonomy" id="359917"/>
    <lineage>
        <taxon>Bacteria</taxon>
        <taxon>Bacillati</taxon>
        <taxon>Bacillota</taxon>
        <taxon>Bacilli</taxon>
        <taxon>Bacillales</taxon>
        <taxon>Paenibacillaceae</taxon>
        <taxon>Paenibacillus</taxon>
    </lineage>
</organism>
<dbReference type="InterPro" id="IPR036890">
    <property type="entry name" value="HATPase_C_sf"/>
</dbReference>
<dbReference type="InterPro" id="IPR036097">
    <property type="entry name" value="HisK_dim/P_sf"/>
</dbReference>
<evidence type="ECO:0000256" key="1">
    <source>
        <dbReference type="ARBA" id="ARBA00000085"/>
    </source>
</evidence>
<dbReference type="Pfam" id="PF01739">
    <property type="entry name" value="CheR"/>
    <property type="match status" value="1"/>
</dbReference>
<feature type="domain" description="Histidine kinase" evidence="10">
    <location>
        <begin position="874"/>
        <end position="1075"/>
    </location>
</feature>
<dbReference type="SUPFAM" id="SSF47757">
    <property type="entry name" value="Chemotaxis receptor methyltransferase CheR, N-terminal domain"/>
    <property type="match status" value="1"/>
</dbReference>
<dbReference type="SUPFAM" id="SSF47384">
    <property type="entry name" value="Homodimeric domain of signal transducing histidine kinase"/>
    <property type="match status" value="1"/>
</dbReference>
<evidence type="ECO:0000256" key="3">
    <source>
        <dbReference type="ARBA" id="ARBA00022679"/>
    </source>
</evidence>